<dbReference type="RefSeq" id="WP_003787122.1">
    <property type="nucleotide sequence ID" value="NZ_CP091518.1"/>
</dbReference>
<name>A0AAX2J0D9_KINKI</name>
<dbReference type="AlphaFoldDB" id="A0AAX2J0D9"/>
<gene>
    <name evidence="2" type="primary">resA_1</name>
    <name evidence="2" type="ORF">NCTC10529_00158</name>
</gene>
<dbReference type="InterPro" id="IPR050553">
    <property type="entry name" value="Thioredoxin_ResA/DsbE_sf"/>
</dbReference>
<sequence>MKKIGVVAVVLLIIGLIGFTLKPSYPAAPAFSLPDLQGKVVDNSSLNNRVTLINFWFPSCPGCVTEMPKLIQMAKDYQGKDFQILGIAVPVDAEAAVREYAQQRQLPFIVMFDAQKTATQSFIKTELYPTSVLINKRGEILQTFVGEPNFADLYKTVDTELAK</sequence>
<dbReference type="PANTHER" id="PTHR42852:SF18">
    <property type="entry name" value="CHROMOSOME UNDETERMINED SCAFFOLD_47, WHOLE GENOME SHOTGUN SEQUENCE"/>
    <property type="match status" value="1"/>
</dbReference>
<dbReference type="InterPro" id="IPR036249">
    <property type="entry name" value="Thioredoxin-like_sf"/>
</dbReference>
<evidence type="ECO:0000313" key="2">
    <source>
        <dbReference type="EMBL" id="SQH24014.1"/>
    </source>
</evidence>
<dbReference type="EMBL" id="LS483426">
    <property type="protein sequence ID" value="SQH24014.1"/>
    <property type="molecule type" value="Genomic_DNA"/>
</dbReference>
<dbReference type="PANTHER" id="PTHR42852">
    <property type="entry name" value="THIOL:DISULFIDE INTERCHANGE PROTEIN DSBE"/>
    <property type="match status" value="1"/>
</dbReference>
<reference evidence="2 3" key="1">
    <citation type="submission" date="2018-06" db="EMBL/GenBank/DDBJ databases">
        <authorList>
            <consortium name="Pathogen Informatics"/>
            <person name="Doyle S."/>
        </authorList>
    </citation>
    <scope>NUCLEOTIDE SEQUENCE [LARGE SCALE GENOMIC DNA]</scope>
    <source>
        <strain evidence="2 3">NCTC10529</strain>
    </source>
</reference>
<feature type="domain" description="Thioredoxin" evidence="1">
    <location>
        <begin position="22"/>
        <end position="162"/>
    </location>
</feature>
<organism evidence="2 3">
    <name type="scientific">Kingella kingae</name>
    <dbReference type="NCBI Taxonomy" id="504"/>
    <lineage>
        <taxon>Bacteria</taxon>
        <taxon>Pseudomonadati</taxon>
        <taxon>Pseudomonadota</taxon>
        <taxon>Betaproteobacteria</taxon>
        <taxon>Neisseriales</taxon>
        <taxon>Neisseriaceae</taxon>
        <taxon>Kingella</taxon>
    </lineage>
</organism>
<dbReference type="Proteomes" id="UP000248598">
    <property type="component" value="Chromosome 1"/>
</dbReference>
<protein>
    <submittedName>
        <fullName evidence="2">Thiol-disulfide oxidoreductase resA</fullName>
    </submittedName>
</protein>
<dbReference type="InterPro" id="IPR013740">
    <property type="entry name" value="Redoxin"/>
</dbReference>
<dbReference type="GeneID" id="93261487"/>
<dbReference type="GO" id="GO:0016491">
    <property type="term" value="F:oxidoreductase activity"/>
    <property type="evidence" value="ECO:0007669"/>
    <property type="project" value="InterPro"/>
</dbReference>
<accession>A0AAX2J0D9</accession>
<proteinExistence type="predicted"/>
<dbReference type="PROSITE" id="PS51352">
    <property type="entry name" value="THIOREDOXIN_2"/>
    <property type="match status" value="1"/>
</dbReference>
<evidence type="ECO:0000259" key="1">
    <source>
        <dbReference type="PROSITE" id="PS51352"/>
    </source>
</evidence>
<dbReference type="Gene3D" id="3.40.30.10">
    <property type="entry name" value="Glutaredoxin"/>
    <property type="match status" value="1"/>
</dbReference>
<dbReference type="Pfam" id="PF08534">
    <property type="entry name" value="Redoxin"/>
    <property type="match status" value="1"/>
</dbReference>
<dbReference type="InterPro" id="IPR013766">
    <property type="entry name" value="Thioredoxin_domain"/>
</dbReference>
<dbReference type="CDD" id="cd02966">
    <property type="entry name" value="TlpA_like_family"/>
    <property type="match status" value="1"/>
</dbReference>
<evidence type="ECO:0000313" key="3">
    <source>
        <dbReference type="Proteomes" id="UP000248598"/>
    </source>
</evidence>
<dbReference type="SUPFAM" id="SSF52833">
    <property type="entry name" value="Thioredoxin-like"/>
    <property type="match status" value="1"/>
</dbReference>